<sequence>SEEVKSRPLTLDLAAAEPLKVTEVACNPHSVRCNLLSSPEGRKVSVSLDCSALPPGATPFGVRVSGWLASGEQFSHTVGGTVRLAPEVELSPPVVVVTAAAGANWEETVLVAARSGRPLAIESIRRQGGGESEARVVARDRVSLSGSKPALSSVSRESFIIRVSVGGMSREMPLDVSLVP</sequence>
<protein>
    <submittedName>
        <fullName evidence="1">Uncharacterized protein</fullName>
    </submittedName>
</protein>
<dbReference type="RefSeq" id="WP_320687536.1">
    <property type="nucleotide sequence ID" value="NZ_JAXBLV010000188.1"/>
</dbReference>
<keyword evidence="2" id="KW-1185">Reference proteome</keyword>
<proteinExistence type="predicted"/>
<organism evidence="1 2">
    <name type="scientific">Gemmata algarum</name>
    <dbReference type="NCBI Taxonomy" id="2975278"/>
    <lineage>
        <taxon>Bacteria</taxon>
        <taxon>Pseudomonadati</taxon>
        <taxon>Planctomycetota</taxon>
        <taxon>Planctomycetia</taxon>
        <taxon>Gemmatales</taxon>
        <taxon>Gemmataceae</taxon>
        <taxon>Gemmata</taxon>
    </lineage>
</organism>
<evidence type="ECO:0000313" key="1">
    <source>
        <dbReference type="EMBL" id="MDY3561067.1"/>
    </source>
</evidence>
<evidence type="ECO:0000313" key="2">
    <source>
        <dbReference type="Proteomes" id="UP001272242"/>
    </source>
</evidence>
<feature type="non-terminal residue" evidence="1">
    <location>
        <position position="1"/>
    </location>
</feature>
<comment type="caution">
    <text evidence="1">The sequence shown here is derived from an EMBL/GenBank/DDBJ whole genome shotgun (WGS) entry which is preliminary data.</text>
</comment>
<dbReference type="Proteomes" id="UP001272242">
    <property type="component" value="Unassembled WGS sequence"/>
</dbReference>
<accession>A0ABU5F0H2</accession>
<dbReference type="EMBL" id="JAXBLV010000188">
    <property type="protein sequence ID" value="MDY3561067.1"/>
    <property type="molecule type" value="Genomic_DNA"/>
</dbReference>
<gene>
    <name evidence="1" type="ORF">R5W23_002326</name>
</gene>
<name>A0ABU5F0H2_9BACT</name>
<reference evidence="2" key="1">
    <citation type="journal article" date="2023" name="Mar. Drugs">
        <title>Gemmata algarum, a Novel Planctomycete Isolated from an Algal Mat, Displays Antimicrobial Activity.</title>
        <authorList>
            <person name="Kumar G."/>
            <person name="Kallscheuer N."/>
            <person name="Kashif M."/>
            <person name="Ahamad S."/>
            <person name="Jagadeeshwari U."/>
            <person name="Pannikurungottu S."/>
            <person name="Haufschild T."/>
            <person name="Kabuu M."/>
            <person name="Sasikala C."/>
            <person name="Jogler C."/>
            <person name="Ramana C."/>
        </authorList>
    </citation>
    <scope>NUCLEOTIDE SEQUENCE [LARGE SCALE GENOMIC DNA]</scope>
    <source>
        <strain evidence="2">JC673</strain>
    </source>
</reference>